<evidence type="ECO:0000313" key="2">
    <source>
        <dbReference type="EMBL" id="KAK4504740.1"/>
    </source>
</evidence>
<feature type="region of interest" description="Disordered" evidence="1">
    <location>
        <begin position="419"/>
        <end position="514"/>
    </location>
</feature>
<protein>
    <submittedName>
        <fullName evidence="2">Uncharacterized protein</fullName>
    </submittedName>
</protein>
<reference evidence="2 3" key="1">
    <citation type="journal article" date="2023" name="G3 (Bethesda)">
        <title>A chromosome-level genome assembly of Zasmidium syzygii isolated from banana leaves.</title>
        <authorList>
            <person name="van Westerhoven A.C."/>
            <person name="Mehrabi R."/>
            <person name="Talebi R."/>
            <person name="Steentjes M.B.F."/>
            <person name="Corcolon B."/>
            <person name="Chong P.A."/>
            <person name="Kema G.H.J."/>
            <person name="Seidl M.F."/>
        </authorList>
    </citation>
    <scope>NUCLEOTIDE SEQUENCE [LARGE SCALE GENOMIC DNA]</scope>
    <source>
        <strain evidence="2 3">P124</strain>
    </source>
</reference>
<dbReference type="Proteomes" id="UP001305779">
    <property type="component" value="Unassembled WGS sequence"/>
</dbReference>
<organism evidence="2 3">
    <name type="scientific">Zasmidium cellare</name>
    <name type="common">Wine cellar mold</name>
    <name type="synonym">Racodium cellare</name>
    <dbReference type="NCBI Taxonomy" id="395010"/>
    <lineage>
        <taxon>Eukaryota</taxon>
        <taxon>Fungi</taxon>
        <taxon>Dikarya</taxon>
        <taxon>Ascomycota</taxon>
        <taxon>Pezizomycotina</taxon>
        <taxon>Dothideomycetes</taxon>
        <taxon>Dothideomycetidae</taxon>
        <taxon>Mycosphaerellales</taxon>
        <taxon>Mycosphaerellaceae</taxon>
        <taxon>Zasmidium</taxon>
    </lineage>
</organism>
<feature type="compositionally biased region" description="Polar residues" evidence="1">
    <location>
        <begin position="371"/>
        <end position="386"/>
    </location>
</feature>
<gene>
    <name evidence="2" type="ORF">PRZ48_002702</name>
</gene>
<proteinExistence type="predicted"/>
<feature type="compositionally biased region" description="Polar residues" evidence="1">
    <location>
        <begin position="341"/>
        <end position="355"/>
    </location>
</feature>
<comment type="caution">
    <text evidence="2">The sequence shown here is derived from an EMBL/GenBank/DDBJ whole genome shotgun (WGS) entry which is preliminary data.</text>
</comment>
<evidence type="ECO:0000313" key="3">
    <source>
        <dbReference type="Proteomes" id="UP001305779"/>
    </source>
</evidence>
<sequence length="567" mass="58993">MCATTPSSNLTYYGPGAVITAYAGTRDSGIDQSSAGQKTAVVNGHTFTSGTAYISIASVWASDRCSSTHGTVVTDAILAMPSESVLSLRYTQNHFESYFDQTVTQTGYPVSYADFNEPVPYSAWNGQSTCRAADDGYSCQTIYEGMYRPQLAIPPGIRDLSPDFKGCAFWYRGLYDPPLALTEAASEDIPTPPGHQGGHKATAMEDTTAVATEPALMSESQRSHPGSRPQNQIAKPTSTSQSPRQGLGSDSGSSPHDVDDGNTSYNDSQNGSDSEEDRSPSSAQHSSAHGPLPSHHQGDAHVTQSEGFPQGSSVMASDSPHRIIDGDGSIGNTVPFDGSGEPTQSLTEDTYTTPGLHQGAVTPTYDGMGSSRHSNQATTDSQASNRDQIGGAIQSVISVDGVVPETAIETGALPASYISNADARPSGDVQHDDNAQGPIPTPTGTGRGTTGPREQHSGSMAAFPTGTEERPGKSASAATTTSNGSALDQSTQQSDMLTNSVTGGDSNAPLTSKPTSSMIELQSTGQTTAAFTLSRSSSMSSRIAPSTQFLLSIIAVAVLFQMAWTAG</sequence>
<feature type="compositionally biased region" description="Polar residues" evidence="1">
    <location>
        <begin position="302"/>
        <end position="316"/>
    </location>
</feature>
<feature type="region of interest" description="Disordered" evidence="1">
    <location>
        <begin position="215"/>
        <end position="386"/>
    </location>
</feature>
<feature type="compositionally biased region" description="Polar residues" evidence="1">
    <location>
        <begin position="483"/>
        <end position="514"/>
    </location>
</feature>
<feature type="compositionally biased region" description="Polar residues" evidence="1">
    <location>
        <begin position="261"/>
        <end position="272"/>
    </location>
</feature>
<name>A0ABR0ETD6_ZASCE</name>
<dbReference type="EMBL" id="JAXOVC010000002">
    <property type="protein sequence ID" value="KAK4504740.1"/>
    <property type="molecule type" value="Genomic_DNA"/>
</dbReference>
<feature type="compositionally biased region" description="Polar residues" evidence="1">
    <location>
        <begin position="218"/>
        <end position="254"/>
    </location>
</feature>
<evidence type="ECO:0000256" key="1">
    <source>
        <dbReference type="SAM" id="MobiDB-lite"/>
    </source>
</evidence>
<accession>A0ABR0ETD6</accession>
<keyword evidence="3" id="KW-1185">Reference proteome</keyword>